<sequence>MAHSGDLSCPRGGKFYVCTGSAKEFLGCCTSNPCAHGGECPADDRKVSSFSLDVYPNIQEQSCDDPRPAKEIWWTCKNEHTNTFPFIGCCATNPCNETDGLCPIDNLIPATLSKDSSARAFFVASEDASPTPSASASATSTPESGSGGGLATGAIVGIAIGAAVAVGVIIAIVWRCGWHARKRNERREPNWEPASPGRHPEMGFASSPHSPSPYDPSRSPRPYDPARSSFATTTVQGSYASTSPPHSPYYGLKHASPMIDNQRMSTYADSNVSSMTSHTPHARHINPSAVGVPELHTVSELDGVEHYPPVVPPPPPQEPKAPLAELGDGMPTSKK</sequence>
<feature type="region of interest" description="Disordered" evidence="1">
    <location>
        <begin position="185"/>
        <end position="246"/>
    </location>
</feature>
<keyword evidence="4" id="KW-1185">Reference proteome</keyword>
<dbReference type="AlphaFoldDB" id="A0A7J6J733"/>
<evidence type="ECO:0000256" key="2">
    <source>
        <dbReference type="SAM" id="Phobius"/>
    </source>
</evidence>
<accession>A0A7J6J733</accession>
<protein>
    <submittedName>
        <fullName evidence="3">Uncharacterized protein</fullName>
    </submittedName>
</protein>
<organism evidence="3 4">
    <name type="scientific">Colletotrichum fructicola (strain Nara gc5)</name>
    <name type="common">Anthracnose fungus</name>
    <name type="synonym">Colletotrichum gloeosporioides (strain Nara gc5)</name>
    <dbReference type="NCBI Taxonomy" id="1213859"/>
    <lineage>
        <taxon>Eukaryota</taxon>
        <taxon>Fungi</taxon>
        <taxon>Dikarya</taxon>
        <taxon>Ascomycota</taxon>
        <taxon>Pezizomycotina</taxon>
        <taxon>Sordariomycetes</taxon>
        <taxon>Hypocreomycetidae</taxon>
        <taxon>Glomerellales</taxon>
        <taxon>Glomerellaceae</taxon>
        <taxon>Colletotrichum</taxon>
        <taxon>Colletotrichum gloeosporioides species complex</taxon>
    </lineage>
</organism>
<keyword evidence="2" id="KW-1133">Transmembrane helix</keyword>
<dbReference type="Proteomes" id="UP000011096">
    <property type="component" value="Unassembled WGS sequence"/>
</dbReference>
<dbReference type="RefSeq" id="XP_031883006.1">
    <property type="nucleotide sequence ID" value="XM_032019795.1"/>
</dbReference>
<reference evidence="3 4" key="1">
    <citation type="submission" date="2012-08" db="EMBL/GenBank/DDBJ databases">
        <authorList>
            <person name="Gan P.H.P."/>
            <person name="Ikeda K."/>
            <person name="Irieda H."/>
            <person name="Narusaka M."/>
            <person name="O'Connell R.J."/>
            <person name="Narusaka Y."/>
            <person name="Takano Y."/>
            <person name="Kubo Y."/>
            <person name="Shirasu K."/>
        </authorList>
    </citation>
    <scope>NUCLEOTIDE SEQUENCE [LARGE SCALE GENOMIC DNA]</scope>
    <source>
        <strain evidence="3 4">Nara gc5</strain>
    </source>
</reference>
<dbReference type="OrthoDB" id="3692311at2759"/>
<keyword evidence="2" id="KW-0472">Membrane</keyword>
<dbReference type="InParanoid" id="A0A7J6J733"/>
<feature type="compositionally biased region" description="Pro residues" evidence="1">
    <location>
        <begin position="309"/>
        <end position="319"/>
    </location>
</feature>
<feature type="transmembrane region" description="Helical" evidence="2">
    <location>
        <begin position="150"/>
        <end position="174"/>
    </location>
</feature>
<gene>
    <name evidence="3" type="ORF">CGGC5_v006908</name>
</gene>
<reference evidence="3 4" key="2">
    <citation type="submission" date="2020-04" db="EMBL/GenBank/DDBJ databases">
        <title>Genome sequencing and assembly of multiple isolates from the Colletotrichum gloeosporioides species complex.</title>
        <authorList>
            <person name="Gan P."/>
            <person name="Shirasu K."/>
        </authorList>
    </citation>
    <scope>NUCLEOTIDE SEQUENCE [LARGE SCALE GENOMIC DNA]</scope>
    <source>
        <strain evidence="3 4">Nara gc5</strain>
    </source>
</reference>
<name>A0A7J6J733_COLFN</name>
<feature type="region of interest" description="Disordered" evidence="1">
    <location>
        <begin position="128"/>
        <end position="147"/>
    </location>
</feature>
<keyword evidence="2" id="KW-0812">Transmembrane</keyword>
<feature type="compositionally biased region" description="Low complexity" evidence="1">
    <location>
        <begin position="128"/>
        <end position="144"/>
    </location>
</feature>
<proteinExistence type="predicted"/>
<dbReference type="EMBL" id="ANPB02000004">
    <property type="protein sequence ID" value="KAF4484709.1"/>
    <property type="molecule type" value="Genomic_DNA"/>
</dbReference>
<evidence type="ECO:0000313" key="4">
    <source>
        <dbReference type="Proteomes" id="UP000011096"/>
    </source>
</evidence>
<dbReference type="GeneID" id="43604019"/>
<evidence type="ECO:0000313" key="3">
    <source>
        <dbReference type="EMBL" id="KAF4484709.1"/>
    </source>
</evidence>
<feature type="compositionally biased region" description="Polar residues" evidence="1">
    <location>
        <begin position="230"/>
        <end position="244"/>
    </location>
</feature>
<evidence type="ECO:0000256" key="1">
    <source>
        <dbReference type="SAM" id="MobiDB-lite"/>
    </source>
</evidence>
<comment type="caution">
    <text evidence="3">The sequence shown here is derived from an EMBL/GenBank/DDBJ whole genome shotgun (WGS) entry which is preliminary data.</text>
</comment>
<feature type="region of interest" description="Disordered" evidence="1">
    <location>
        <begin position="304"/>
        <end position="335"/>
    </location>
</feature>